<keyword evidence="3" id="KW-1185">Reference proteome</keyword>
<dbReference type="Proteomes" id="UP000650833">
    <property type="component" value="Unassembled WGS sequence"/>
</dbReference>
<evidence type="ECO:0000313" key="2">
    <source>
        <dbReference type="EMBL" id="KAG2189865.1"/>
    </source>
</evidence>
<dbReference type="InterPro" id="IPR025476">
    <property type="entry name" value="Helitron_helicase-like"/>
</dbReference>
<dbReference type="Pfam" id="PF14214">
    <property type="entry name" value="Helitron_like_N"/>
    <property type="match status" value="1"/>
</dbReference>
<comment type="caution">
    <text evidence="2">The sequence shown here is derived from an EMBL/GenBank/DDBJ whole genome shotgun (WGS) entry which is preliminary data.</text>
</comment>
<protein>
    <recommendedName>
        <fullName evidence="1">Helitron helicase-like domain-containing protein</fullName>
    </recommendedName>
</protein>
<evidence type="ECO:0000259" key="1">
    <source>
        <dbReference type="Pfam" id="PF14214"/>
    </source>
</evidence>
<dbReference type="AlphaFoldDB" id="A0A8H7QD18"/>
<sequence length="453" mass="52815">MLYPKEAYDNIYQLKNNEKWPCEDWGYDAITTYPAEWINDNDSIPTLRRKTIKGTITCKTHQKASASFQDVLKYPGKTPQCILSLNYREKSILSPIKLMTQMTRKQTTKGRIGHFEIEGSVYCKHNYEFADMAYGGMLGILYERGSEKKNVDINKVKMAFDELCNYNQMLSRYNSRQKLEQVVEFHIRESNQHFRVNDHWKNHILMPPDSVDPNASEHEFYELIIGHDGSNVIRMNYPALMSLLFPYLFANGTGHYSLIDKHSKPLVDTNGEIIPEERGGNADASRWLTLTAYLKLQLMNKDRRFGYDPSFLFWSYDIREKCNIHSANRHSVRSSGKQLRKDDIMDEAGVYNKDRVTIVPHIIRSSYAYKRKHYLDLKTMCDRLGPPQLFMTFSCDDLSDDMKKATGLSDPWNDPVLFATHFKRQHDPQIQRWSLSKVYAFRKSLGVFANNCL</sequence>
<reference evidence="2" key="1">
    <citation type="submission" date="2020-12" db="EMBL/GenBank/DDBJ databases">
        <title>Metabolic potential, ecology and presence of endohyphal bacteria is reflected in genomic diversity of Mucoromycotina.</title>
        <authorList>
            <person name="Muszewska A."/>
            <person name="Okrasinska A."/>
            <person name="Steczkiewicz K."/>
            <person name="Drgas O."/>
            <person name="Orlowska M."/>
            <person name="Perlinska-Lenart U."/>
            <person name="Aleksandrzak-Piekarczyk T."/>
            <person name="Szatraj K."/>
            <person name="Zielenkiewicz U."/>
            <person name="Pilsyk S."/>
            <person name="Malc E."/>
            <person name="Mieczkowski P."/>
            <person name="Kruszewska J.S."/>
            <person name="Biernat P."/>
            <person name="Pawlowska J."/>
        </authorList>
    </citation>
    <scope>NUCLEOTIDE SEQUENCE</scope>
    <source>
        <strain evidence="2">CBS 226.32</strain>
    </source>
</reference>
<organism evidence="2 3">
    <name type="scientific">Mucor plumbeus</name>
    <dbReference type="NCBI Taxonomy" id="97098"/>
    <lineage>
        <taxon>Eukaryota</taxon>
        <taxon>Fungi</taxon>
        <taxon>Fungi incertae sedis</taxon>
        <taxon>Mucoromycota</taxon>
        <taxon>Mucoromycotina</taxon>
        <taxon>Mucoromycetes</taxon>
        <taxon>Mucorales</taxon>
        <taxon>Mucorineae</taxon>
        <taxon>Mucoraceae</taxon>
        <taxon>Mucor</taxon>
    </lineage>
</organism>
<name>A0A8H7QD18_9FUNG</name>
<dbReference type="EMBL" id="JAEPRC010001145">
    <property type="protein sequence ID" value="KAG2189865.1"/>
    <property type="molecule type" value="Genomic_DNA"/>
</dbReference>
<evidence type="ECO:0000313" key="3">
    <source>
        <dbReference type="Proteomes" id="UP000650833"/>
    </source>
</evidence>
<gene>
    <name evidence="2" type="ORF">INT46_001895</name>
</gene>
<accession>A0A8H7QD18</accession>
<proteinExistence type="predicted"/>
<feature type="domain" description="Helitron helicase-like" evidence="1">
    <location>
        <begin position="294"/>
        <end position="430"/>
    </location>
</feature>
<dbReference type="OrthoDB" id="2269493at2759"/>